<keyword evidence="13" id="KW-0812">Transmembrane</keyword>
<evidence type="ECO:0000256" key="4">
    <source>
        <dbReference type="ARBA" id="ARBA00022679"/>
    </source>
</evidence>
<dbReference type="GO" id="GO:0004370">
    <property type="term" value="F:glycerol kinase activity"/>
    <property type="evidence" value="ECO:0007669"/>
    <property type="project" value="UniProtKB-EC"/>
</dbReference>
<feature type="domain" description="Carbohydrate kinase FGGY C-terminal" evidence="15">
    <location>
        <begin position="284"/>
        <end position="474"/>
    </location>
</feature>
<dbReference type="OrthoDB" id="5422795at2759"/>
<keyword evidence="8" id="KW-0067">ATP-binding</keyword>
<dbReference type="EnsemblMetazoa" id="XM_022796270">
    <property type="protein sequence ID" value="XP_022652005"/>
    <property type="gene ID" value="LOC111246526"/>
</dbReference>
<dbReference type="EnsemblMetazoa" id="XM_022796268">
    <property type="protein sequence ID" value="XP_022652003"/>
    <property type="gene ID" value="LOC111246526"/>
</dbReference>
<comment type="similarity">
    <text evidence="2 12">Belongs to the FGGY kinase family.</text>
</comment>
<dbReference type="RefSeq" id="XP_022652006.1">
    <property type="nucleotide sequence ID" value="XM_022796271.1"/>
</dbReference>
<dbReference type="RefSeq" id="XP_022652007.1">
    <property type="nucleotide sequence ID" value="XM_022796272.1"/>
</dbReference>
<evidence type="ECO:0000256" key="12">
    <source>
        <dbReference type="RuleBase" id="RU003733"/>
    </source>
</evidence>
<evidence type="ECO:0000256" key="9">
    <source>
        <dbReference type="ARBA" id="ARBA00043149"/>
    </source>
</evidence>
<keyword evidence="7" id="KW-0319">Glycerol metabolism</keyword>
<dbReference type="RefSeq" id="XP_022652005.1">
    <property type="nucleotide sequence ID" value="XM_022796270.1"/>
</dbReference>
<dbReference type="GO" id="GO:0046167">
    <property type="term" value="P:glycerol-3-phosphate biosynthetic process"/>
    <property type="evidence" value="ECO:0007669"/>
    <property type="project" value="TreeGrafter"/>
</dbReference>
<dbReference type="KEGG" id="vde:111246526"/>
<evidence type="ECO:0000313" key="16">
    <source>
        <dbReference type="EnsemblMetazoa" id="XP_022652003"/>
    </source>
</evidence>
<dbReference type="RefSeq" id="XP_022652008.1">
    <property type="nucleotide sequence ID" value="XM_022796273.1"/>
</dbReference>
<dbReference type="InParanoid" id="A0A7M7JH31"/>
<dbReference type="Gene3D" id="3.30.420.40">
    <property type="match status" value="2"/>
</dbReference>
<dbReference type="OMA" id="FMLMNIG"/>
<dbReference type="EnsemblMetazoa" id="XM_022796272">
    <property type="protein sequence ID" value="XP_022652007"/>
    <property type="gene ID" value="LOC111246526"/>
</dbReference>
<dbReference type="GO" id="GO:0005524">
    <property type="term" value="F:ATP binding"/>
    <property type="evidence" value="ECO:0007669"/>
    <property type="project" value="UniProtKB-KW"/>
</dbReference>
<dbReference type="InterPro" id="IPR042018">
    <property type="entry name" value="GK1-3_metazoan-type"/>
</dbReference>
<dbReference type="RefSeq" id="XP_022652003.1">
    <property type="nucleotide sequence ID" value="XM_022796268.1"/>
</dbReference>
<dbReference type="Proteomes" id="UP000594260">
    <property type="component" value="Unplaced"/>
</dbReference>
<keyword evidence="13" id="KW-1133">Transmembrane helix</keyword>
<keyword evidence="13" id="KW-0472">Membrane</keyword>
<evidence type="ECO:0000256" key="3">
    <source>
        <dbReference type="ARBA" id="ARBA00012099"/>
    </source>
</evidence>
<dbReference type="PROSITE" id="PS00445">
    <property type="entry name" value="FGGY_KINASES_2"/>
    <property type="match status" value="1"/>
</dbReference>
<dbReference type="EnsemblMetazoa" id="XM_022796273">
    <property type="protein sequence ID" value="XP_022652008"/>
    <property type="gene ID" value="LOC111246526"/>
</dbReference>
<dbReference type="NCBIfam" id="TIGR01311">
    <property type="entry name" value="glycerol_kin"/>
    <property type="match status" value="1"/>
</dbReference>
<dbReference type="CTD" id="43913"/>
<keyword evidence="5" id="KW-0547">Nucleotide-binding</keyword>
<evidence type="ECO:0000313" key="17">
    <source>
        <dbReference type="Proteomes" id="UP000594260"/>
    </source>
</evidence>
<dbReference type="RefSeq" id="XP_022652002.1">
    <property type="nucleotide sequence ID" value="XM_022796267.1"/>
</dbReference>
<dbReference type="Pfam" id="PF02782">
    <property type="entry name" value="FGGY_C"/>
    <property type="match status" value="1"/>
</dbReference>
<evidence type="ECO:0000259" key="15">
    <source>
        <dbReference type="Pfam" id="PF02782"/>
    </source>
</evidence>
<dbReference type="InterPro" id="IPR018484">
    <property type="entry name" value="FGGY_N"/>
</dbReference>
<keyword evidence="6 12" id="KW-0418">Kinase</keyword>
<dbReference type="FunFam" id="3.30.420.40:FF:000177">
    <property type="entry name" value="Glycerol kinase"/>
    <property type="match status" value="1"/>
</dbReference>
<dbReference type="Pfam" id="PF00370">
    <property type="entry name" value="FGGY_N"/>
    <property type="match status" value="1"/>
</dbReference>
<dbReference type="InterPro" id="IPR005999">
    <property type="entry name" value="Glycerol_kin"/>
</dbReference>
<dbReference type="UniPathway" id="UPA00618">
    <property type="reaction ID" value="UER00672"/>
</dbReference>
<evidence type="ECO:0000256" key="11">
    <source>
        <dbReference type="ARBA" id="ARBA00071571"/>
    </source>
</evidence>
<dbReference type="PANTHER" id="PTHR10196:SF69">
    <property type="entry name" value="GLYCEROL KINASE"/>
    <property type="match status" value="1"/>
</dbReference>
<dbReference type="PIRSF" id="PIRSF000538">
    <property type="entry name" value="GlpK"/>
    <property type="match status" value="1"/>
</dbReference>
<evidence type="ECO:0000256" key="1">
    <source>
        <dbReference type="ARBA" id="ARBA00005190"/>
    </source>
</evidence>
<keyword evidence="17" id="KW-1185">Reference proteome</keyword>
<dbReference type="PANTHER" id="PTHR10196">
    <property type="entry name" value="SUGAR KINASE"/>
    <property type="match status" value="1"/>
</dbReference>
<keyword evidence="4 12" id="KW-0808">Transferase</keyword>
<dbReference type="PROSITE" id="PS00933">
    <property type="entry name" value="FGGY_KINASES_1"/>
    <property type="match status" value="1"/>
</dbReference>
<evidence type="ECO:0000256" key="10">
    <source>
        <dbReference type="ARBA" id="ARBA00052101"/>
    </source>
</evidence>
<dbReference type="RefSeq" id="XP_022652004.1">
    <property type="nucleotide sequence ID" value="XM_022796269.1"/>
</dbReference>
<dbReference type="FunCoup" id="A0A7M7JH31">
    <property type="interactions" value="428"/>
</dbReference>
<dbReference type="EnsemblMetazoa" id="XM_022796269">
    <property type="protein sequence ID" value="XP_022652004"/>
    <property type="gene ID" value="LOC111246526"/>
</dbReference>
<dbReference type="InterPro" id="IPR000577">
    <property type="entry name" value="Carb_kinase_FGGY"/>
</dbReference>
<evidence type="ECO:0000256" key="2">
    <source>
        <dbReference type="ARBA" id="ARBA00009156"/>
    </source>
</evidence>
<dbReference type="SUPFAM" id="SSF53067">
    <property type="entry name" value="Actin-like ATPase domain"/>
    <property type="match status" value="2"/>
</dbReference>
<dbReference type="InterPro" id="IPR018485">
    <property type="entry name" value="FGGY_C"/>
</dbReference>
<dbReference type="EC" id="2.7.1.30" evidence="3"/>
<organism evidence="16 17">
    <name type="scientific">Varroa destructor</name>
    <name type="common">Honeybee mite</name>
    <dbReference type="NCBI Taxonomy" id="109461"/>
    <lineage>
        <taxon>Eukaryota</taxon>
        <taxon>Metazoa</taxon>
        <taxon>Ecdysozoa</taxon>
        <taxon>Arthropoda</taxon>
        <taxon>Chelicerata</taxon>
        <taxon>Arachnida</taxon>
        <taxon>Acari</taxon>
        <taxon>Parasitiformes</taxon>
        <taxon>Mesostigmata</taxon>
        <taxon>Gamasina</taxon>
        <taxon>Dermanyssoidea</taxon>
        <taxon>Varroidae</taxon>
        <taxon>Varroa</taxon>
    </lineage>
</organism>
<dbReference type="InterPro" id="IPR043129">
    <property type="entry name" value="ATPase_NBD"/>
</dbReference>
<dbReference type="GO" id="GO:0019563">
    <property type="term" value="P:glycerol catabolic process"/>
    <property type="evidence" value="ECO:0007669"/>
    <property type="project" value="UniProtKB-UniPathway"/>
</dbReference>
<dbReference type="GeneID" id="111246526"/>
<dbReference type="EnsemblMetazoa" id="XM_022796267">
    <property type="protein sequence ID" value="XP_022652002"/>
    <property type="gene ID" value="LOC111246526"/>
</dbReference>
<evidence type="ECO:0000256" key="5">
    <source>
        <dbReference type="ARBA" id="ARBA00022741"/>
    </source>
</evidence>
<evidence type="ECO:0000259" key="14">
    <source>
        <dbReference type="Pfam" id="PF00370"/>
    </source>
</evidence>
<dbReference type="GO" id="GO:0005739">
    <property type="term" value="C:mitochondrion"/>
    <property type="evidence" value="ECO:0007669"/>
    <property type="project" value="TreeGrafter"/>
</dbReference>
<dbReference type="FunFam" id="3.30.420.40:FF:000108">
    <property type="entry name" value="Glycerol kinase, glycosomal"/>
    <property type="match status" value="1"/>
</dbReference>
<dbReference type="AlphaFoldDB" id="A0A7M7JH31"/>
<accession>A0A7M7JH31</accession>
<dbReference type="EnsemblMetazoa" id="XM_022796271">
    <property type="protein sequence ID" value="XP_022652006"/>
    <property type="gene ID" value="LOC111246526"/>
</dbReference>
<evidence type="ECO:0000256" key="13">
    <source>
        <dbReference type="SAM" id="Phobius"/>
    </source>
</evidence>
<evidence type="ECO:0000256" key="8">
    <source>
        <dbReference type="ARBA" id="ARBA00022840"/>
    </source>
</evidence>
<evidence type="ECO:0000256" key="7">
    <source>
        <dbReference type="ARBA" id="ARBA00022798"/>
    </source>
</evidence>
<feature type="domain" description="Carbohydrate kinase FGGY N-terminal" evidence="14">
    <location>
        <begin position="23"/>
        <end position="274"/>
    </location>
</feature>
<evidence type="ECO:0000256" key="6">
    <source>
        <dbReference type="ARBA" id="ARBA00022777"/>
    </source>
</evidence>
<proteinExistence type="inferred from homology"/>
<comment type="pathway">
    <text evidence="1">Polyol metabolism; glycerol degradation via glycerol kinase pathway; sn-glycerol 3-phosphate from glycerol: step 1/1.</text>
</comment>
<name>A0A7M7JH31_VARDE</name>
<feature type="transmembrane region" description="Helical" evidence="13">
    <location>
        <begin position="539"/>
        <end position="563"/>
    </location>
</feature>
<reference evidence="16" key="1">
    <citation type="submission" date="2021-01" db="UniProtKB">
        <authorList>
            <consortium name="EnsemblMetazoa"/>
        </authorList>
    </citation>
    <scope>IDENTIFICATION</scope>
</reference>
<dbReference type="InterPro" id="IPR018483">
    <property type="entry name" value="Carb_kinase_FGGY_CS"/>
</dbReference>
<comment type="catalytic activity">
    <reaction evidence="10">
        <text>glycerol + ATP = sn-glycerol 3-phosphate + ADP + H(+)</text>
        <dbReference type="Rhea" id="RHEA:21644"/>
        <dbReference type="ChEBI" id="CHEBI:15378"/>
        <dbReference type="ChEBI" id="CHEBI:17754"/>
        <dbReference type="ChEBI" id="CHEBI:30616"/>
        <dbReference type="ChEBI" id="CHEBI:57597"/>
        <dbReference type="ChEBI" id="CHEBI:456216"/>
        <dbReference type="EC" id="2.7.1.30"/>
    </reaction>
</comment>
<dbReference type="CDD" id="cd07792">
    <property type="entry name" value="ASKHA_NBD_FGGY_GK1-3-like"/>
    <property type="match status" value="1"/>
</dbReference>
<protein>
    <recommendedName>
        <fullName evidence="11">Probable glycerol kinase</fullName>
        <ecNumber evidence="3">2.7.1.30</ecNumber>
    </recommendedName>
    <alternativeName>
        <fullName evidence="9">ATP:glycerol 3-phosphotransferase</fullName>
    </alternativeName>
</protein>
<sequence length="569" mass="62943">MPPAVMTNPNVSRKGGDKYGPLIGAIDQGTSSTRFLIFSSRTSELIAYHQVEVAQIYPKEGWVEEDPMHILQTVTICMTEVWGKLIAMQIDPHDVVAIGMTNQRESTIIWDKNTGKPYYNAILWCDNRTVDTVEALLEKVPERDPNYLRPKCGLPLSTYFSAVKLAWLFTHHPELGAKAEQGSLIFGTVDSWLLWNLIGGVHVTDVSNASRTMLMDIETLEWDPFLLNFFKIPKNILPKILSSSEIYGTLREKTPFAGVPISGCLGDQSAALVGHMCFNIGETKCTYGTGGFLLCNTGSERVMSTHGLLTTVAFKLGPSSPACYAIEGSVAVAGSAVRWLRDNLGIVQSIDEVQRLALSVKSTHDVYFVPAFSGLYAPYWESSARGVICGLTQFTTKEHLVRATLESVCYQVKEIIDCVYADTRVELKQLLVDGGMAHNDALMQLQANILGVNVIRPQMLETTALGAAVAAGLAKGVEVWSLDEMQKLAAAVSDTFEPQIVKQEREMKFSRWKQAVERSRHWEDPNVTARRKQVMGDQWYRVSALPMGVFLMSAFGIVILASYRSLPTS</sequence>
<dbReference type="NCBIfam" id="NF000756">
    <property type="entry name" value="PRK00047.1"/>
    <property type="match status" value="1"/>
</dbReference>
<dbReference type="GO" id="GO:0006641">
    <property type="term" value="P:triglyceride metabolic process"/>
    <property type="evidence" value="ECO:0007669"/>
    <property type="project" value="TreeGrafter"/>
</dbReference>